<dbReference type="EMBL" id="LCDO01000005">
    <property type="protein sequence ID" value="KKS56849.1"/>
    <property type="molecule type" value="Genomic_DNA"/>
</dbReference>
<proteinExistence type="predicted"/>
<dbReference type="GO" id="GO:0016757">
    <property type="term" value="F:glycosyltransferase activity"/>
    <property type="evidence" value="ECO:0007669"/>
    <property type="project" value="InterPro"/>
</dbReference>
<dbReference type="AlphaFoldDB" id="A0A0G1A7B9"/>
<evidence type="ECO:0000259" key="2">
    <source>
        <dbReference type="Pfam" id="PF13439"/>
    </source>
</evidence>
<evidence type="ECO:0000259" key="1">
    <source>
        <dbReference type="Pfam" id="PF00534"/>
    </source>
</evidence>
<gene>
    <name evidence="3" type="ORF">UV20_C0005G0014</name>
</gene>
<dbReference type="Pfam" id="PF00534">
    <property type="entry name" value="Glycos_transf_1"/>
    <property type="match status" value="1"/>
</dbReference>
<reference evidence="3 4" key="1">
    <citation type="journal article" date="2015" name="Nature">
        <title>rRNA introns, odd ribosomes, and small enigmatic genomes across a large radiation of phyla.</title>
        <authorList>
            <person name="Brown C.T."/>
            <person name="Hug L.A."/>
            <person name="Thomas B.C."/>
            <person name="Sharon I."/>
            <person name="Castelle C.J."/>
            <person name="Singh A."/>
            <person name="Wilkins M.J."/>
            <person name="Williams K.H."/>
            <person name="Banfield J.F."/>
        </authorList>
    </citation>
    <scope>NUCLEOTIDE SEQUENCE [LARGE SCALE GENOMIC DNA]</scope>
</reference>
<dbReference type="Gene3D" id="3.40.50.2000">
    <property type="entry name" value="Glycogen Phosphorylase B"/>
    <property type="match status" value="2"/>
</dbReference>
<comment type="caution">
    <text evidence="3">The sequence shown here is derived from an EMBL/GenBank/DDBJ whole genome shotgun (WGS) entry which is preliminary data.</text>
</comment>
<organism evidence="3 4">
    <name type="scientific">Candidatus Magasanikbacteria bacterium GW2011_GWA2_42_32</name>
    <dbReference type="NCBI Taxonomy" id="1619039"/>
    <lineage>
        <taxon>Bacteria</taxon>
        <taxon>Candidatus Magasanikiibacteriota</taxon>
    </lineage>
</organism>
<accession>A0A0G1A7B9</accession>
<dbReference type="PANTHER" id="PTHR45947:SF3">
    <property type="entry name" value="SULFOQUINOVOSYL TRANSFERASE SQD2"/>
    <property type="match status" value="1"/>
</dbReference>
<name>A0A0G1A7B9_9BACT</name>
<evidence type="ECO:0000313" key="4">
    <source>
        <dbReference type="Proteomes" id="UP000034837"/>
    </source>
</evidence>
<dbReference type="InterPro" id="IPR001296">
    <property type="entry name" value="Glyco_trans_1"/>
</dbReference>
<dbReference type="InterPro" id="IPR028098">
    <property type="entry name" value="Glyco_trans_4-like_N"/>
</dbReference>
<evidence type="ECO:0000313" key="3">
    <source>
        <dbReference type="EMBL" id="KKS56849.1"/>
    </source>
</evidence>
<dbReference type="Pfam" id="PF13439">
    <property type="entry name" value="Glyco_transf_4"/>
    <property type="match status" value="1"/>
</dbReference>
<sequence length="395" mass="44279">MKIAFIGQKGIPATFGGVERHVEELATRLAKDGHDVNVYCRKWYTQSLAPDYQGVNLLYTKSVQTKNLDAITGTFTATLDALPRGFDIIHYHGVGPALLSFIPRIFSPQTKIIVTFHCQDRLHGKWGLLARLMLSLGERAACYFPHQTIVVSQTLKDYVKAKYNCEAQYVPNGVNLSQTNSQSTILKRLALQKNQYILSVSRLISHKSIHQLVEAFKFLKQENSPELTNGLKLVIVGEGVHTDKYVQTLKDLAVGNSDIVFAGWQGGADLASLYENAKLFVHPSVSEGLPLVVLEAMSYGLPVLASDILEHQELIKDKRFLFEVGQAKDLQRAIFWILNNSDLAKQIGEDNKKLAVKEYNWEGIVKKIKEIYKGAELEIVYTPQFTVKKLGVKAY</sequence>
<feature type="domain" description="Glycosyltransferase subfamily 4-like N-terminal" evidence="2">
    <location>
        <begin position="15"/>
        <end position="177"/>
    </location>
</feature>
<dbReference type="InterPro" id="IPR050194">
    <property type="entry name" value="Glycosyltransferase_grp1"/>
</dbReference>
<protein>
    <recommendedName>
        <fullName evidence="5">Glycosyltransferase</fullName>
    </recommendedName>
</protein>
<dbReference type="CDD" id="cd03801">
    <property type="entry name" value="GT4_PimA-like"/>
    <property type="match status" value="1"/>
</dbReference>
<feature type="domain" description="Glycosyl transferase family 1" evidence="1">
    <location>
        <begin position="189"/>
        <end position="353"/>
    </location>
</feature>
<dbReference type="PANTHER" id="PTHR45947">
    <property type="entry name" value="SULFOQUINOVOSYL TRANSFERASE SQD2"/>
    <property type="match status" value="1"/>
</dbReference>
<dbReference type="SUPFAM" id="SSF53756">
    <property type="entry name" value="UDP-Glycosyltransferase/glycogen phosphorylase"/>
    <property type="match status" value="1"/>
</dbReference>
<dbReference type="Proteomes" id="UP000034837">
    <property type="component" value="Unassembled WGS sequence"/>
</dbReference>
<evidence type="ECO:0008006" key="5">
    <source>
        <dbReference type="Google" id="ProtNLM"/>
    </source>
</evidence>